<accession>A0ABT7BYS0</accession>
<dbReference type="InterPro" id="IPR051082">
    <property type="entry name" value="Pentapeptide-BTB/POZ_domain"/>
</dbReference>
<dbReference type="RefSeq" id="WP_283758999.1">
    <property type="nucleotide sequence ID" value="NZ_JAQOSQ010000014.1"/>
</dbReference>
<sequence>MGTFITTEPLGSPGERGEYRVWERVQDGFTDRNCLAYWRYPIFSPIGKARKEPDILICDRHLGIIVIEVKSLRIEQIKRISGHRWYYDKFYQKTGNPYQQAEAHLWAILDYCDREPLLQNRITARALVALPNITKDRWQERGFSQNISSPPILFENNLRPSAIHQLVSILEAIPTLKSTEPLADLEWENLLSLISGTPLFQANSSSRWRLYSSPSRAEILRHARDRYSQLDLHQEQLAKTIPPGMQRIRGIAGSGKTAILCQKAAHMHLKHPDWTIAIVFFSRHLHQQISEQLDRWLRHFSCDRISYRANNRKLRVFHGWGSKEQPGFYRYLCRISGVSPRTVQDTLSHAPHEAFAEVCLDLLRRGKIPQIFDAILIDEGQDFLVKNRLKFEGKQPLYWLAYQSLKSISSLHPEQRRLIWTIDEHQHLHPVATYPTRDLFGSELSHVLNGEHSGGISKSEILSLSYRTPAEIVMAAYGLGMGIYRAEGMLMQLQDIGDWQALGFAVAGKPLSGETITLTRPGDSHLNAIAQLWERSCLQFETYESRREELAQLSTNIIRNLRHDGLKPSRDILVLLLGSYIETRQLEPTVIQTLIGKGIDVHLPGRKGSRSFWSEAAVTVCNVEKAKGNEADMVYAIALDGIARDESNLSLRNQLFTAFTRTRGWLTVSGIGQYSLYNELQQIKQNPNTLTFTYLNSAKRSLTITNYSELLQRYAAGERNFQNLNLNDAQLPGVDLRHSNLIRTQLQRANLENAQLQGAKLIMADLSEANLKGANLREAKLIGANLNNTQLEGADLTHADLTDIVHRQ</sequence>
<name>A0ABT7BYS0_9CYAN</name>
<dbReference type="InterPro" id="IPR027417">
    <property type="entry name" value="P-loop_NTPase"/>
</dbReference>
<dbReference type="Gene3D" id="3.40.50.300">
    <property type="entry name" value="P-loop containing nucleotide triphosphate hydrolases"/>
    <property type="match status" value="2"/>
</dbReference>
<evidence type="ECO:0000259" key="2">
    <source>
        <dbReference type="Pfam" id="PF13538"/>
    </source>
</evidence>
<comment type="caution">
    <text evidence="3">The sequence shown here is derived from an EMBL/GenBank/DDBJ whole genome shotgun (WGS) entry which is preliminary data.</text>
</comment>
<dbReference type="InterPro" id="IPR027785">
    <property type="entry name" value="UvrD-like_helicase_C"/>
</dbReference>
<gene>
    <name evidence="3" type="ORF">PMH09_14265</name>
</gene>
<evidence type="ECO:0000313" key="4">
    <source>
        <dbReference type="Proteomes" id="UP001232992"/>
    </source>
</evidence>
<keyword evidence="4" id="KW-1185">Reference proteome</keyword>
<feature type="domain" description="NERD" evidence="1">
    <location>
        <begin position="14"/>
        <end position="112"/>
    </location>
</feature>
<dbReference type="Pfam" id="PF00805">
    <property type="entry name" value="Pentapeptide"/>
    <property type="match status" value="2"/>
</dbReference>
<evidence type="ECO:0000313" key="3">
    <source>
        <dbReference type="EMBL" id="MDJ1184346.1"/>
    </source>
</evidence>
<reference evidence="3 4" key="1">
    <citation type="submission" date="2023-01" db="EMBL/GenBank/DDBJ databases">
        <title>Novel diversity within Roseofilum (Cyanobacteria; Desertifilaceae) from marine benthic mats with descriptions of four novel species.</title>
        <authorList>
            <person name="Wang Y."/>
            <person name="Berthold D.E."/>
            <person name="Hu J."/>
            <person name="Lefler F.W."/>
            <person name="Laughinghouse H.D. IV."/>
        </authorList>
    </citation>
    <scope>NUCLEOTIDE SEQUENCE [LARGE SCALE GENOMIC DNA]</scope>
    <source>
        <strain evidence="3 4">BLCC-M143</strain>
    </source>
</reference>
<dbReference type="Pfam" id="PF08378">
    <property type="entry name" value="NERD"/>
    <property type="match status" value="1"/>
</dbReference>
<organism evidence="3 4">
    <name type="scientific">Roseofilum casamattae BLCC-M143</name>
    <dbReference type="NCBI Taxonomy" id="3022442"/>
    <lineage>
        <taxon>Bacteria</taxon>
        <taxon>Bacillati</taxon>
        <taxon>Cyanobacteriota</taxon>
        <taxon>Cyanophyceae</taxon>
        <taxon>Desertifilales</taxon>
        <taxon>Desertifilaceae</taxon>
        <taxon>Roseofilum</taxon>
        <taxon>Roseofilum casamattae</taxon>
    </lineage>
</organism>
<protein>
    <submittedName>
        <fullName evidence="3">Pentapeptide repeat-containing protein</fullName>
    </submittedName>
</protein>
<dbReference type="SUPFAM" id="SSF141571">
    <property type="entry name" value="Pentapeptide repeat-like"/>
    <property type="match status" value="1"/>
</dbReference>
<dbReference type="InterPro" id="IPR001646">
    <property type="entry name" value="5peptide_repeat"/>
</dbReference>
<dbReference type="InterPro" id="IPR011528">
    <property type="entry name" value="NERD"/>
</dbReference>
<dbReference type="SUPFAM" id="SSF52540">
    <property type="entry name" value="P-loop containing nucleoside triphosphate hydrolases"/>
    <property type="match status" value="1"/>
</dbReference>
<dbReference type="Proteomes" id="UP001232992">
    <property type="component" value="Unassembled WGS sequence"/>
</dbReference>
<proteinExistence type="predicted"/>
<dbReference type="PANTHER" id="PTHR14136">
    <property type="entry name" value="BTB_POZ DOMAIN-CONTAINING PROTEIN KCTD9"/>
    <property type="match status" value="1"/>
</dbReference>
<dbReference type="EMBL" id="JAQOSQ010000014">
    <property type="protein sequence ID" value="MDJ1184346.1"/>
    <property type="molecule type" value="Genomic_DNA"/>
</dbReference>
<feature type="domain" description="UvrD-like helicase C-terminal" evidence="2">
    <location>
        <begin position="618"/>
        <end position="668"/>
    </location>
</feature>
<dbReference type="Pfam" id="PF13538">
    <property type="entry name" value="UvrD_C_2"/>
    <property type="match status" value="1"/>
</dbReference>
<dbReference type="Gene3D" id="2.160.20.80">
    <property type="entry name" value="E3 ubiquitin-protein ligase SopA"/>
    <property type="match status" value="1"/>
</dbReference>
<dbReference type="PANTHER" id="PTHR14136:SF17">
    <property type="entry name" value="BTB_POZ DOMAIN-CONTAINING PROTEIN KCTD9"/>
    <property type="match status" value="1"/>
</dbReference>
<evidence type="ECO:0000259" key="1">
    <source>
        <dbReference type="Pfam" id="PF08378"/>
    </source>
</evidence>